<evidence type="ECO:0000256" key="1">
    <source>
        <dbReference type="SAM" id="Phobius"/>
    </source>
</evidence>
<name>A0ABV8NY71_9BURK</name>
<evidence type="ECO:0000313" key="3">
    <source>
        <dbReference type="Proteomes" id="UP001595848"/>
    </source>
</evidence>
<dbReference type="Proteomes" id="UP001595848">
    <property type="component" value="Unassembled WGS sequence"/>
</dbReference>
<keyword evidence="1" id="KW-1133">Transmembrane helix</keyword>
<dbReference type="EMBL" id="JBHSBV010000002">
    <property type="protein sequence ID" value="MFC4200392.1"/>
    <property type="molecule type" value="Genomic_DNA"/>
</dbReference>
<keyword evidence="1" id="KW-0472">Membrane</keyword>
<comment type="caution">
    <text evidence="2">The sequence shown here is derived from an EMBL/GenBank/DDBJ whole genome shotgun (WGS) entry which is preliminary data.</text>
</comment>
<dbReference type="Pfam" id="PF10993">
    <property type="entry name" value="DUF2818"/>
    <property type="match status" value="1"/>
</dbReference>
<feature type="transmembrane region" description="Helical" evidence="1">
    <location>
        <begin position="85"/>
        <end position="108"/>
    </location>
</feature>
<feature type="transmembrane region" description="Helical" evidence="1">
    <location>
        <begin position="53"/>
        <end position="73"/>
    </location>
</feature>
<feature type="transmembrane region" description="Helical" evidence="1">
    <location>
        <begin position="25"/>
        <end position="41"/>
    </location>
</feature>
<sequence>MLVLIGQSFFAGASAAAVGLFVLKVVVALAVAAGILAYAGWRNRGREVHKSFFVRLLEVLVFYGLVGTLGFAFEANIGNVFHQTWEFYAVTLSLFLVLGYPGFVYRYLLQRRKPRGG</sequence>
<evidence type="ECO:0000313" key="2">
    <source>
        <dbReference type="EMBL" id="MFC4200392.1"/>
    </source>
</evidence>
<dbReference type="InterPro" id="IPR016768">
    <property type="entry name" value="UCP019883"/>
</dbReference>
<reference evidence="3" key="1">
    <citation type="journal article" date="2019" name="Int. J. Syst. Evol. Microbiol.">
        <title>The Global Catalogue of Microorganisms (GCM) 10K type strain sequencing project: providing services to taxonomists for standard genome sequencing and annotation.</title>
        <authorList>
            <consortium name="The Broad Institute Genomics Platform"/>
            <consortium name="The Broad Institute Genome Sequencing Center for Infectious Disease"/>
            <person name="Wu L."/>
            <person name="Ma J."/>
        </authorList>
    </citation>
    <scope>NUCLEOTIDE SEQUENCE [LARGE SCALE GENOMIC DNA]</scope>
    <source>
        <strain evidence="3">LMG 24813</strain>
    </source>
</reference>
<accession>A0ABV8NY71</accession>
<keyword evidence="1" id="KW-0812">Transmembrane</keyword>
<proteinExistence type="predicted"/>
<protein>
    <submittedName>
        <fullName evidence="2">DUF2818 family protein</fullName>
    </submittedName>
</protein>
<keyword evidence="3" id="KW-1185">Reference proteome</keyword>
<gene>
    <name evidence="2" type="ORF">ACFOY1_05435</name>
</gene>
<organism evidence="2 3">
    <name type="scientific">Candidimonas humi</name>
    <dbReference type="NCBI Taxonomy" id="683355"/>
    <lineage>
        <taxon>Bacteria</taxon>
        <taxon>Pseudomonadati</taxon>
        <taxon>Pseudomonadota</taxon>
        <taxon>Betaproteobacteria</taxon>
        <taxon>Burkholderiales</taxon>
        <taxon>Alcaligenaceae</taxon>
        <taxon>Candidimonas</taxon>
    </lineage>
</organism>
<dbReference type="RefSeq" id="WP_376810932.1">
    <property type="nucleotide sequence ID" value="NZ_JBHSBV010000002.1"/>
</dbReference>